<comment type="caution">
    <text evidence="2">The sequence shown here is derived from an EMBL/GenBank/DDBJ whole genome shotgun (WGS) entry which is preliminary data.</text>
</comment>
<feature type="compositionally biased region" description="Basic residues" evidence="1">
    <location>
        <begin position="66"/>
        <end position="79"/>
    </location>
</feature>
<dbReference type="EMBL" id="BMAV01013002">
    <property type="protein sequence ID" value="GFY60156.1"/>
    <property type="molecule type" value="Genomic_DNA"/>
</dbReference>
<protein>
    <submittedName>
        <fullName evidence="2">Uncharacterized protein</fullName>
    </submittedName>
</protein>
<organism evidence="2 3">
    <name type="scientific">Trichonephila inaurata madagascariensis</name>
    <dbReference type="NCBI Taxonomy" id="2747483"/>
    <lineage>
        <taxon>Eukaryota</taxon>
        <taxon>Metazoa</taxon>
        <taxon>Ecdysozoa</taxon>
        <taxon>Arthropoda</taxon>
        <taxon>Chelicerata</taxon>
        <taxon>Arachnida</taxon>
        <taxon>Araneae</taxon>
        <taxon>Araneomorphae</taxon>
        <taxon>Entelegynae</taxon>
        <taxon>Araneoidea</taxon>
        <taxon>Nephilidae</taxon>
        <taxon>Trichonephila</taxon>
        <taxon>Trichonephila inaurata</taxon>
    </lineage>
</organism>
<accession>A0A8X6XVK5</accession>
<evidence type="ECO:0000313" key="3">
    <source>
        <dbReference type="Proteomes" id="UP000886998"/>
    </source>
</evidence>
<dbReference type="Proteomes" id="UP000886998">
    <property type="component" value="Unassembled WGS sequence"/>
</dbReference>
<gene>
    <name evidence="2" type="ORF">TNIN_386051</name>
</gene>
<proteinExistence type="predicted"/>
<name>A0A8X6XVK5_9ARAC</name>
<dbReference type="AlphaFoldDB" id="A0A8X6XVK5"/>
<feature type="region of interest" description="Disordered" evidence="1">
    <location>
        <begin position="57"/>
        <end position="79"/>
    </location>
</feature>
<keyword evidence="3" id="KW-1185">Reference proteome</keyword>
<evidence type="ECO:0000313" key="2">
    <source>
        <dbReference type="EMBL" id="GFY60156.1"/>
    </source>
</evidence>
<sequence length="110" mass="12439">MTPVIHRRNPPFAEEVNSLLPHTTNGGWKVARHIQLLRAGRGHFTVEQIVNSLYDGHKSRPDKVGGAKRRRGRLKKRHSSTQITCRGALRLGFLPFCSRSCSLLRSLTPF</sequence>
<evidence type="ECO:0000256" key="1">
    <source>
        <dbReference type="SAM" id="MobiDB-lite"/>
    </source>
</evidence>
<reference evidence="2" key="1">
    <citation type="submission" date="2020-08" db="EMBL/GenBank/DDBJ databases">
        <title>Multicomponent nature underlies the extraordinary mechanical properties of spider dragline silk.</title>
        <authorList>
            <person name="Kono N."/>
            <person name="Nakamura H."/>
            <person name="Mori M."/>
            <person name="Yoshida Y."/>
            <person name="Ohtoshi R."/>
            <person name="Malay A.D."/>
            <person name="Moran D.A.P."/>
            <person name="Tomita M."/>
            <person name="Numata K."/>
            <person name="Arakawa K."/>
        </authorList>
    </citation>
    <scope>NUCLEOTIDE SEQUENCE</scope>
</reference>